<dbReference type="OrthoDB" id="2415936at2759"/>
<dbReference type="Proteomes" id="UP000283530">
    <property type="component" value="Unassembled WGS sequence"/>
</dbReference>
<gene>
    <name evidence="5" type="ORF">CKAN_00215100</name>
</gene>
<feature type="domain" description="Jacalin-type lectin" evidence="4">
    <location>
        <begin position="760"/>
        <end position="902"/>
    </location>
</feature>
<feature type="domain" description="Jacalin-type lectin" evidence="4">
    <location>
        <begin position="1420"/>
        <end position="1564"/>
    </location>
</feature>
<feature type="region of interest" description="Disordered" evidence="3">
    <location>
        <begin position="1896"/>
        <end position="2027"/>
    </location>
</feature>
<evidence type="ECO:0000256" key="2">
    <source>
        <dbReference type="ARBA" id="ARBA00022734"/>
    </source>
</evidence>
<keyword evidence="2 5" id="KW-0430">Lectin</keyword>
<feature type="compositionally biased region" description="Basic and acidic residues" evidence="3">
    <location>
        <begin position="1972"/>
        <end position="2027"/>
    </location>
</feature>
<evidence type="ECO:0000313" key="6">
    <source>
        <dbReference type="Proteomes" id="UP000283530"/>
    </source>
</evidence>
<proteinExistence type="inferred from homology"/>
<feature type="domain" description="Jacalin-type lectin" evidence="4">
    <location>
        <begin position="1309"/>
        <end position="1409"/>
    </location>
</feature>
<keyword evidence="6" id="KW-1185">Reference proteome</keyword>
<dbReference type="PANTHER" id="PTHR47293">
    <property type="entry name" value="JACALIN-RELATED LECTIN 3"/>
    <property type="match status" value="1"/>
</dbReference>
<feature type="domain" description="Jacalin-type lectin" evidence="4">
    <location>
        <begin position="421"/>
        <end position="682"/>
    </location>
</feature>
<dbReference type="FunFam" id="2.100.10.30:FF:000001">
    <property type="entry name" value="Jacalin-related lectin 33"/>
    <property type="match status" value="6"/>
</dbReference>
<organism evidence="5 6">
    <name type="scientific">Cinnamomum micranthum f. kanehirae</name>
    <dbReference type="NCBI Taxonomy" id="337451"/>
    <lineage>
        <taxon>Eukaryota</taxon>
        <taxon>Viridiplantae</taxon>
        <taxon>Streptophyta</taxon>
        <taxon>Embryophyta</taxon>
        <taxon>Tracheophyta</taxon>
        <taxon>Spermatophyta</taxon>
        <taxon>Magnoliopsida</taxon>
        <taxon>Magnoliidae</taxon>
        <taxon>Laurales</taxon>
        <taxon>Lauraceae</taxon>
        <taxon>Cinnamomum</taxon>
    </lineage>
</organism>
<dbReference type="InterPro" id="IPR036404">
    <property type="entry name" value="Jacalin-like_lectin_dom_sf"/>
</dbReference>
<feature type="domain" description="Jacalin-type lectin" evidence="4">
    <location>
        <begin position="225"/>
        <end position="367"/>
    </location>
</feature>
<feature type="domain" description="Jacalin-type lectin" evidence="4">
    <location>
        <begin position="1134"/>
        <end position="1276"/>
    </location>
</feature>
<dbReference type="SUPFAM" id="SSF51101">
    <property type="entry name" value="Mannose-binding lectins"/>
    <property type="match status" value="11"/>
</dbReference>
<evidence type="ECO:0000256" key="1">
    <source>
        <dbReference type="ARBA" id="ARBA00006568"/>
    </source>
</evidence>
<dbReference type="CDD" id="cd09612">
    <property type="entry name" value="Jacalin"/>
    <property type="match status" value="9"/>
</dbReference>
<feature type="compositionally biased region" description="Pro residues" evidence="3">
    <location>
        <begin position="1896"/>
        <end position="1916"/>
    </location>
</feature>
<dbReference type="PROSITE" id="PS51752">
    <property type="entry name" value="JACALIN_LECTIN"/>
    <property type="match status" value="9"/>
</dbReference>
<evidence type="ECO:0000259" key="4">
    <source>
        <dbReference type="PROSITE" id="PS51752"/>
    </source>
</evidence>
<evidence type="ECO:0000313" key="5">
    <source>
        <dbReference type="EMBL" id="RWR73844.1"/>
    </source>
</evidence>
<dbReference type="InterPro" id="IPR001229">
    <property type="entry name" value="Jacalin-like_lectin_dom"/>
</dbReference>
<dbReference type="PANTHER" id="PTHR47293:SF68">
    <property type="entry name" value="JACALIN-RELATED LECTIN 3"/>
    <property type="match status" value="1"/>
</dbReference>
<feature type="domain" description="Jacalin-type lectin" evidence="4">
    <location>
        <begin position="10"/>
        <end position="152"/>
    </location>
</feature>
<protein>
    <submittedName>
        <fullName evidence="5">Jacalin-related lectin 3 isoform X1</fullName>
    </submittedName>
</protein>
<feature type="compositionally biased region" description="Basic and acidic residues" evidence="3">
    <location>
        <begin position="1924"/>
        <end position="1960"/>
    </location>
</feature>
<dbReference type="InterPro" id="IPR033734">
    <property type="entry name" value="Jacalin-like_lectin_dom_plant"/>
</dbReference>
<dbReference type="Pfam" id="PF01419">
    <property type="entry name" value="Jacalin"/>
    <property type="match status" value="11"/>
</dbReference>
<dbReference type="SMART" id="SM00915">
    <property type="entry name" value="Jacalin"/>
    <property type="match status" value="9"/>
</dbReference>
<reference evidence="5 6" key="1">
    <citation type="journal article" date="2019" name="Nat. Plants">
        <title>Stout camphor tree genome fills gaps in understanding of flowering plant genome evolution.</title>
        <authorList>
            <person name="Chaw S.M."/>
            <person name="Liu Y.C."/>
            <person name="Wu Y.W."/>
            <person name="Wang H.Y."/>
            <person name="Lin C.I."/>
            <person name="Wu C.S."/>
            <person name="Ke H.M."/>
            <person name="Chang L.Y."/>
            <person name="Hsu C.Y."/>
            <person name="Yang H.T."/>
            <person name="Sudianto E."/>
            <person name="Hsu M.H."/>
            <person name="Wu K.P."/>
            <person name="Wang L.N."/>
            <person name="Leebens-Mack J.H."/>
            <person name="Tsai I.J."/>
        </authorList>
    </citation>
    <scope>NUCLEOTIDE SEQUENCE [LARGE SCALE GENOMIC DNA]</scope>
    <source>
        <strain evidence="6">cv. Chaw 1501</strain>
        <tissue evidence="5">Young leaves</tissue>
    </source>
</reference>
<feature type="domain" description="Jacalin-type lectin" evidence="4">
    <location>
        <begin position="1610"/>
        <end position="1754"/>
    </location>
</feature>
<dbReference type="GO" id="GO:0030246">
    <property type="term" value="F:carbohydrate binding"/>
    <property type="evidence" value="ECO:0007669"/>
    <property type="project" value="UniProtKB-KW"/>
</dbReference>
<comment type="similarity">
    <text evidence="1">Belongs to the jacalin lectin family.</text>
</comment>
<sequence>MSYLIDGKKPITIGPWGGYGGAQFDDGVYTGIRELVVVHGAAIDSIQIQYDKRGSPVWSDNHGGSGGTRTDKIKLEYPDEVLTSISGHYGSIVNGSPVVVRSLTFESNRAKYGPYGFQQGTLFSFPMTGGRIVGFHGRCGWYLDSVGVYLKSLQKSDLSNSLLPSQMGYNVIQGSVLPSQMGYNVVQGSVGRGYDIVLAVASFPSYSVKEPPSYSVKEPSTIGGPVTYGPWGGNGGIIFDDGMYTGVRQVNLTRNVGIVSLKVLYDKNGQAIWGNKHGGSSGLKTEKIIFDYPYEVLTHISGYYGATLIMGPTAVKSLTFHTTKRKYGPFGDEQGLFFSSNMKAGMIVGFHGRKGWCIDSIGVHVLEGKLSLPQPSLPRALLSDAAASEVDNPQWSNKLMLAKRGLGTEEVAYGVIKEPVPSGPGPWGGEGGRPWDDGVFSGIKQIFITRGQAITSIQVEYDRNGQSVWSTKHGAGGGEATHKVPFAYPNEVLNCICGYYSSINRDERPKVITSLTFYTTRGKYGPYGEEIGTFFTSTTTEGKNPRFRYKSLPPTCTPFQLGTTLSQMSYLADGKKPITVGPLGGYGGAQFDDGVYTGIRELIKLEYPDEVLTSISGYYGSIVNGSPVVVRSLTLESNRAKYGPYGCQQGTHFSFPKTGGRIVGFHGRCGWYLDSIGVYQKAIQKSDLPNSLLPSRKGYTIVEDIVLPPQMGYNVVQGSVDRGYDLPVSQMSYLIDGEKPITVGSWGGYGGAQFDDGNKPITVGPWGGYGGAQFDDGVYTGVRELLVVHGAAIDSIQIEYDKKGSPMWSEKHGGSGGTKTDKIKLEYPDEVLTSISGYYGSIISGSPVVVRSLTLESNRVKYGPYGCQQGTHFSFPKMGGGIVGFYGRCGWYLDSIGVYQKALQKSYLANKLPPSQKGYTIVEDIVLPHQMGYNVVQGSVSRGYNLPVLPVSQMSYLTDGKKPITVGSWGGYGGAQFDDGKKPITVGPWGGYGGSQFDDGVYTGIRELVVVHGAAIDSIQIEYDKKGSPMWSEKHGGSGGTKTDKIKLEYPDEVLTSISGHYGSIVNGSPVVVRSLTLESNRAKYGPYGCQQGTHFSFPMRDGRIVGFHGSEVVNIGSRNAIRSTSYETDGKKPISVGPWGGYGGSQFDDGVYTGIRQLVVVHEAAIKSIQIKYDKKGSSVWSDKHGEDGGTKIEKIKLDFPDEVLTSICGYYGSISNGSPAIVRSLTFESNQAKYGPYGLQQGTNFSFPITGGKIVGFHGRCGCYLDSIGVHLKPLQKPYLSNSLLPSQIGYDVVGENADNNKVLSYTVMDGPWGGSTGYMFDDGVYTGVCEVNLSRDYSGIFNMEVFYDRFGHTIQRIKHGGPSYFVRKDKVQLSYPNEALNSMSGYYSSINRDERPKAITSVTFHTTRSYVMDGKKPISVGPWGGDGGSQFDDGVYTGIRQLVVVHGAAAINSIQIEYDKKGSSVWSDKHGGSEGTRTEKIKLDFPDEVLISVCGYYGLIYDESPVLVQSLTFESNQAKYGPYGLDEQGTYFSLPITGSKIVGFHGRCGRYLDSIGVYLKPLQKPYLSNSLLPSQIRYNVVGEKKDNKKVVSFPSNTVKETPTNGDSVTNGPWGGNAGIMFDDGTYTGVKQVTLSYNIMGIVSIEVIYDRNGHTIRGCKHGGSHIINIKKIIFDYPREVLTRISGYHGRIWFDGEAVIQSLTFHTTKRKCGPIGVEHGIFFSSKLIKAGMIVGFHGRSGMYLNSIGVHVREGKLPPRGDDEGGPWDDSIFSGMKQIFITSGQSNINLHYKGASDFFDTNVQLYYPIEVLNSMSGYYSSINRDERPKLITSVPSHSTSRGKYDHYGEDKGTFFTCTSTKGKKTLNYPSLSSLSPSPPPCSAPISARSLSPLPLPLPLPSHRPTLPAPSPFPSPSLSPFGPDSVKRERGRGRERDSLEKERERERGKGRDREKERERAQAEVGVGRSLAASKERDGGKERERERGKGRDREKERERARAKCGHRSELGGEQGKGERQGEREDGDGH</sequence>
<name>A0A3S3MCD5_9MAGN</name>
<accession>A0A3S3MCD5</accession>
<evidence type="ECO:0000256" key="3">
    <source>
        <dbReference type="SAM" id="MobiDB-lite"/>
    </source>
</evidence>
<dbReference type="EMBL" id="QPKB01000001">
    <property type="protein sequence ID" value="RWR73844.1"/>
    <property type="molecule type" value="Genomic_DNA"/>
</dbReference>
<feature type="domain" description="Jacalin-type lectin" evidence="4">
    <location>
        <begin position="983"/>
        <end position="1125"/>
    </location>
</feature>
<dbReference type="Gene3D" id="2.100.10.30">
    <property type="entry name" value="Jacalin-like lectin domain"/>
    <property type="match status" value="11"/>
</dbReference>
<comment type="caution">
    <text evidence="5">The sequence shown here is derived from an EMBL/GenBank/DDBJ whole genome shotgun (WGS) entry which is preliminary data.</text>
</comment>